<dbReference type="AlphaFoldDB" id="A0A0L6JN48"/>
<dbReference type="EMBL" id="LGTC01000001">
    <property type="protein sequence ID" value="KNY26807.1"/>
    <property type="molecule type" value="Genomic_DNA"/>
</dbReference>
<proteinExistence type="predicted"/>
<dbReference type="STRING" id="398512.Bccel_2072"/>
<evidence type="ECO:0000313" key="2">
    <source>
        <dbReference type="Proteomes" id="UP000036923"/>
    </source>
</evidence>
<comment type="caution">
    <text evidence="1">The sequence shown here is derived from an EMBL/GenBank/DDBJ whole genome shotgun (WGS) entry which is preliminary data.</text>
</comment>
<sequence length="67" mass="8170">MMIGSKKQQWFVENMKQEFNICKTYRRACIMLKELREQYKNDERYNPEQIQELLTVAFHFSRFGTGS</sequence>
<name>A0A0L6JN48_9FIRM</name>
<gene>
    <name evidence="1" type="ORF">Bccel_2072</name>
</gene>
<dbReference type="RefSeq" id="WP_036947023.1">
    <property type="nucleotide sequence ID" value="NZ_KN050764.1"/>
</dbReference>
<organism evidence="1 2">
    <name type="scientific">Pseudobacteroides cellulosolvens ATCC 35603 = DSM 2933</name>
    <dbReference type="NCBI Taxonomy" id="398512"/>
    <lineage>
        <taxon>Bacteria</taxon>
        <taxon>Bacillati</taxon>
        <taxon>Bacillota</taxon>
        <taxon>Clostridia</taxon>
        <taxon>Eubacteriales</taxon>
        <taxon>Oscillospiraceae</taxon>
        <taxon>Pseudobacteroides</taxon>
    </lineage>
</organism>
<dbReference type="Proteomes" id="UP000036923">
    <property type="component" value="Unassembled WGS sequence"/>
</dbReference>
<protein>
    <submittedName>
        <fullName evidence="1">Uncharacterized protein</fullName>
    </submittedName>
</protein>
<accession>A0A0L6JN48</accession>
<reference evidence="2" key="1">
    <citation type="submission" date="2015-07" db="EMBL/GenBank/DDBJ databases">
        <title>Near-Complete Genome Sequence of the Cellulolytic Bacterium Bacteroides (Pseudobacteroides) cellulosolvens ATCC 35603.</title>
        <authorList>
            <person name="Dassa B."/>
            <person name="Utturkar S.M."/>
            <person name="Klingeman D.M."/>
            <person name="Hurt R.A."/>
            <person name="Keller M."/>
            <person name="Xu J."/>
            <person name="Reddy Y.H.K."/>
            <person name="Borovok I."/>
            <person name="Grinberg I.R."/>
            <person name="Lamed R."/>
            <person name="Zhivin O."/>
            <person name="Bayer E.A."/>
            <person name="Brown S.D."/>
        </authorList>
    </citation>
    <scope>NUCLEOTIDE SEQUENCE [LARGE SCALE GENOMIC DNA]</scope>
    <source>
        <strain evidence="2">DSM 2933</strain>
    </source>
</reference>
<keyword evidence="2" id="KW-1185">Reference proteome</keyword>
<evidence type="ECO:0000313" key="1">
    <source>
        <dbReference type="EMBL" id="KNY26807.1"/>
    </source>
</evidence>